<proteinExistence type="predicted"/>
<dbReference type="AlphaFoldDB" id="F0W3N5"/>
<keyword evidence="1" id="KW-0812">Transmembrane</keyword>
<name>F0W3N5_9STRA</name>
<accession>F0W3N5</accession>
<protein>
    <submittedName>
        <fullName evidence="2">AlNc14C13G1595 protein</fullName>
    </submittedName>
    <submittedName>
        <fullName evidence="3">AlNc14C20G2038 protein</fullName>
    </submittedName>
</protein>
<keyword evidence="1" id="KW-0472">Membrane</keyword>
<evidence type="ECO:0000313" key="2">
    <source>
        <dbReference type="EMBL" id="CCA15678.1"/>
    </source>
</evidence>
<dbReference type="EMBL" id="FR824058">
    <property type="protein sequence ID" value="CCA15678.1"/>
    <property type="molecule type" value="Genomic_DNA"/>
</dbReference>
<evidence type="ECO:0000256" key="1">
    <source>
        <dbReference type="SAM" id="Phobius"/>
    </source>
</evidence>
<organism evidence="2">
    <name type="scientific">Albugo laibachii Nc14</name>
    <dbReference type="NCBI Taxonomy" id="890382"/>
    <lineage>
        <taxon>Eukaryota</taxon>
        <taxon>Sar</taxon>
        <taxon>Stramenopiles</taxon>
        <taxon>Oomycota</taxon>
        <taxon>Peronosporomycetes</taxon>
        <taxon>Albuginales</taxon>
        <taxon>Albuginaceae</taxon>
        <taxon>Albugo</taxon>
    </lineage>
</organism>
<gene>
    <name evidence="2" type="primary">AlNc14C13G1595</name>
    <name evidence="3" type="synonym">AlNc14C20G2038</name>
    <name evidence="2" type="ORF">ALNC14_018210</name>
    <name evidence="3" type="ORF">ALNC14_024010</name>
</gene>
<reference evidence="2" key="1">
    <citation type="journal article" date="2011" name="PLoS Biol.">
        <title>Gene gain and loss during evolution of obligate parasitism in the white rust pathogen of Arabidopsis thaliana.</title>
        <authorList>
            <person name="Kemen E."/>
            <person name="Gardiner A."/>
            <person name="Schultz-Larsen T."/>
            <person name="Kemen A.C."/>
            <person name="Balmuth A.L."/>
            <person name="Robert-Seilaniantz A."/>
            <person name="Bailey K."/>
            <person name="Holub E."/>
            <person name="Studholme D.J."/>
            <person name="Maclean D."/>
            <person name="Jones J.D."/>
        </authorList>
    </citation>
    <scope>NUCLEOTIDE SEQUENCE</scope>
</reference>
<sequence length="111" mass="13196">MMSPRDICTKVLHNKRGDWDFSQYDTLRRPHTPLAMLKSCNAMEIVIFKYSSYQKLWDVVKCFVWCQRAWNKDIVAPIVAGAIILLAWLYQKPKRRISYIVNPHRKKLLQT</sequence>
<keyword evidence="1" id="KW-1133">Transmembrane helix</keyword>
<feature type="transmembrane region" description="Helical" evidence="1">
    <location>
        <begin position="74"/>
        <end position="90"/>
    </location>
</feature>
<evidence type="ECO:0000313" key="3">
    <source>
        <dbReference type="EMBL" id="CCA16258.1"/>
    </source>
</evidence>
<reference evidence="2" key="2">
    <citation type="submission" date="2011-02" db="EMBL/GenBank/DDBJ databases">
        <authorList>
            <person name="MacLean D."/>
        </authorList>
    </citation>
    <scope>NUCLEOTIDE SEQUENCE</scope>
</reference>
<dbReference type="EMBL" id="FR824065">
    <property type="protein sequence ID" value="CCA16258.1"/>
    <property type="molecule type" value="Genomic_DNA"/>
</dbReference>
<dbReference type="HOGENOM" id="CLU_2175755_0_0_1"/>